<name>A0A485KE29_9STRA</name>
<dbReference type="PROSITE" id="PS51873">
    <property type="entry name" value="TRIAD"/>
    <property type="match status" value="1"/>
</dbReference>
<evidence type="ECO:0000256" key="6">
    <source>
        <dbReference type="ARBA" id="ARBA00022771"/>
    </source>
</evidence>
<dbReference type="GO" id="GO:0016567">
    <property type="term" value="P:protein ubiquitination"/>
    <property type="evidence" value="ECO:0007669"/>
    <property type="project" value="InterPro"/>
</dbReference>
<evidence type="ECO:0000256" key="5">
    <source>
        <dbReference type="ARBA" id="ARBA00022737"/>
    </source>
</evidence>
<dbReference type="InterPro" id="IPR002867">
    <property type="entry name" value="IBR_dom"/>
</dbReference>
<comment type="catalytic activity">
    <reaction evidence="1">
        <text>[E2 ubiquitin-conjugating enzyme]-S-ubiquitinyl-L-cysteine + [acceptor protein]-L-lysine = [E2 ubiquitin-conjugating enzyme]-L-cysteine + [acceptor protein]-N(6)-ubiquitinyl-L-lysine.</text>
        <dbReference type="EC" id="2.3.2.31"/>
    </reaction>
</comment>
<dbReference type="EMBL" id="VJMH01000599">
    <property type="protein sequence ID" value="KAF0715339.1"/>
    <property type="molecule type" value="Genomic_DNA"/>
</dbReference>
<dbReference type="Gene3D" id="1.20.120.1750">
    <property type="match status" value="1"/>
</dbReference>
<keyword evidence="12" id="KW-1185">Reference proteome</keyword>
<dbReference type="SUPFAM" id="SSF57850">
    <property type="entry name" value="RING/U-box"/>
    <property type="match status" value="3"/>
</dbReference>
<dbReference type="OrthoDB" id="10009520at2759"/>
<feature type="domain" description="RING-type" evidence="9">
    <location>
        <begin position="9"/>
        <end position="243"/>
    </location>
</feature>
<evidence type="ECO:0000256" key="7">
    <source>
        <dbReference type="ARBA" id="ARBA00022786"/>
    </source>
</evidence>
<evidence type="ECO:0000313" key="10">
    <source>
        <dbReference type="EMBL" id="KAF0715339.1"/>
    </source>
</evidence>
<dbReference type="SMART" id="SM00647">
    <property type="entry name" value="IBR"/>
    <property type="match status" value="2"/>
</dbReference>
<dbReference type="InterPro" id="IPR013083">
    <property type="entry name" value="Znf_RING/FYVE/PHD"/>
</dbReference>
<keyword evidence="4" id="KW-0479">Metal-binding</keyword>
<dbReference type="GO" id="GO:0061630">
    <property type="term" value="F:ubiquitin protein ligase activity"/>
    <property type="evidence" value="ECO:0007669"/>
    <property type="project" value="UniProtKB-EC"/>
</dbReference>
<dbReference type="EC" id="2.3.2.31" evidence="2"/>
<evidence type="ECO:0000313" key="12">
    <source>
        <dbReference type="Proteomes" id="UP000332933"/>
    </source>
</evidence>
<evidence type="ECO:0000259" key="9">
    <source>
        <dbReference type="PROSITE" id="PS51873"/>
    </source>
</evidence>
<proteinExistence type="predicted"/>
<dbReference type="EMBL" id="CAADRA010000599">
    <property type="protein sequence ID" value="VFT80593.1"/>
    <property type="molecule type" value="Genomic_DNA"/>
</dbReference>
<gene>
    <name evidence="11" type="primary">Aste57867_3427</name>
    <name evidence="10" type="ORF">As57867_003417</name>
    <name evidence="11" type="ORF">ASTE57867_3427</name>
</gene>
<dbReference type="Gene3D" id="3.30.40.10">
    <property type="entry name" value="Zinc/RING finger domain, C3HC4 (zinc finger)"/>
    <property type="match status" value="1"/>
</dbReference>
<sequence length="471" mass="51562">MEVIPVQTTPPTCLICMDELPKPMNGVPGKRRQKLTYKPEDCWRLRCGHFYCVGCLSGWVESKVNERNVPIVCASLGCSREVRPPHISAFLSSTIFEKFSELVTAKAFEDQSMYCPNKECSQVFLKPDFRPGEEKTACLICKTKLCLQCGVKWHDGLDCDQYKRMIASGGDSDEAQLHALKEKMKWKQCPKCNMLVERSVGCNFMRCKCGEHFCYECGVSYVSIKPLPGHPHGKSGCECNLFPGNRAAVAAGGIEAFRERLNQFRGIPAEFREMIQDLRVNGMPAGDDLRRDIRQRLAAFARLPMGDVPAPVVAAAAPVAAPHRHQYAALPRPIPAGVVAIPANLDRRLFYQNMLGEFPPAFNPAPPALVQRPPPAVARPRHARHVAFANQMAAVAAPPSPRRMIPDNAVRQAVAAPNPAASNQRRSSRVAAHAAAMAAAAAAAPHVVVDLVQASPQRPSRKRKAAAAVPL</sequence>
<dbReference type="InterPro" id="IPR031127">
    <property type="entry name" value="E3_UB_ligase_RBR"/>
</dbReference>
<dbReference type="AlphaFoldDB" id="A0A485KE29"/>
<dbReference type="InterPro" id="IPR044066">
    <property type="entry name" value="TRIAD_supradom"/>
</dbReference>
<dbReference type="Proteomes" id="UP000332933">
    <property type="component" value="Unassembled WGS sequence"/>
</dbReference>
<reference evidence="10" key="2">
    <citation type="submission" date="2019-06" db="EMBL/GenBank/DDBJ databases">
        <title>Genomics analysis of Aphanomyces spp. identifies a new class of oomycete effector associated with host adaptation.</title>
        <authorList>
            <person name="Gaulin E."/>
        </authorList>
    </citation>
    <scope>NUCLEOTIDE SEQUENCE</scope>
    <source>
        <strain evidence="10">CBS 578.67</strain>
    </source>
</reference>
<organism evidence="11 12">
    <name type="scientific">Aphanomyces stellatus</name>
    <dbReference type="NCBI Taxonomy" id="120398"/>
    <lineage>
        <taxon>Eukaryota</taxon>
        <taxon>Sar</taxon>
        <taxon>Stramenopiles</taxon>
        <taxon>Oomycota</taxon>
        <taxon>Saprolegniomycetes</taxon>
        <taxon>Saprolegniales</taxon>
        <taxon>Verrucalvaceae</taxon>
        <taxon>Aphanomyces</taxon>
    </lineage>
</organism>
<evidence type="ECO:0000256" key="1">
    <source>
        <dbReference type="ARBA" id="ARBA00001798"/>
    </source>
</evidence>
<dbReference type="GO" id="GO:0008270">
    <property type="term" value="F:zinc ion binding"/>
    <property type="evidence" value="ECO:0007669"/>
    <property type="project" value="UniProtKB-KW"/>
</dbReference>
<accession>A0A485KE29</accession>
<dbReference type="CDD" id="cd22584">
    <property type="entry name" value="Rcat_RBR_unk"/>
    <property type="match status" value="1"/>
</dbReference>
<dbReference type="PANTHER" id="PTHR11685">
    <property type="entry name" value="RBR FAMILY RING FINGER AND IBR DOMAIN-CONTAINING"/>
    <property type="match status" value="1"/>
</dbReference>
<evidence type="ECO:0000256" key="4">
    <source>
        <dbReference type="ARBA" id="ARBA00022723"/>
    </source>
</evidence>
<protein>
    <recommendedName>
        <fullName evidence="2">RBR-type E3 ubiquitin transferase</fullName>
        <ecNumber evidence="2">2.3.2.31</ecNumber>
    </recommendedName>
</protein>
<evidence type="ECO:0000313" key="11">
    <source>
        <dbReference type="EMBL" id="VFT80593.1"/>
    </source>
</evidence>
<keyword evidence="3" id="KW-0808">Transferase</keyword>
<evidence type="ECO:0000256" key="8">
    <source>
        <dbReference type="ARBA" id="ARBA00022833"/>
    </source>
</evidence>
<keyword evidence="6" id="KW-0863">Zinc-finger</keyword>
<dbReference type="PROSITE" id="PS00518">
    <property type="entry name" value="ZF_RING_1"/>
    <property type="match status" value="1"/>
</dbReference>
<dbReference type="Pfam" id="PF01485">
    <property type="entry name" value="IBR"/>
    <property type="match status" value="2"/>
</dbReference>
<keyword evidence="8" id="KW-0862">Zinc</keyword>
<keyword evidence="5" id="KW-0677">Repeat</keyword>
<evidence type="ECO:0000256" key="3">
    <source>
        <dbReference type="ARBA" id="ARBA00022679"/>
    </source>
</evidence>
<evidence type="ECO:0000256" key="2">
    <source>
        <dbReference type="ARBA" id="ARBA00012251"/>
    </source>
</evidence>
<keyword evidence="7" id="KW-0833">Ubl conjugation pathway</keyword>
<dbReference type="InterPro" id="IPR017907">
    <property type="entry name" value="Znf_RING_CS"/>
</dbReference>
<reference evidence="11 12" key="1">
    <citation type="submission" date="2019-03" db="EMBL/GenBank/DDBJ databases">
        <authorList>
            <person name="Gaulin E."/>
            <person name="Dumas B."/>
        </authorList>
    </citation>
    <scope>NUCLEOTIDE SEQUENCE [LARGE SCALE GENOMIC DNA]</scope>
    <source>
        <strain evidence="11">CBS 568.67</strain>
    </source>
</reference>